<evidence type="ECO:0000256" key="4">
    <source>
        <dbReference type="ARBA" id="ARBA00023002"/>
    </source>
</evidence>
<dbReference type="EC" id="1.1.1.1" evidence="1"/>
<reference evidence="7" key="1">
    <citation type="submission" date="2025-08" db="UniProtKB">
        <authorList>
            <consortium name="RefSeq"/>
        </authorList>
    </citation>
    <scope>IDENTIFICATION</scope>
    <source>
        <tissue evidence="7">Leukocyte</tissue>
    </source>
</reference>
<dbReference type="PANTHER" id="PTHR43880:SF1">
    <property type="entry name" value="ALCOHOL DEHYDROGENASE 1A"/>
    <property type="match status" value="1"/>
</dbReference>
<feature type="non-terminal residue" evidence="7">
    <location>
        <position position="1"/>
    </location>
</feature>
<dbReference type="OrthoDB" id="417550at2759"/>
<keyword evidence="3" id="KW-0862">Zinc</keyword>
<name>A0A8B7TQZ2_CASCN</name>
<dbReference type="Gene3D" id="3.90.180.10">
    <property type="entry name" value="Medium-chain alcohol dehydrogenases, catalytic domain"/>
    <property type="match status" value="1"/>
</dbReference>
<evidence type="ECO:0000256" key="5">
    <source>
        <dbReference type="ARBA" id="ARBA00023027"/>
    </source>
</evidence>
<dbReference type="InterPro" id="IPR011032">
    <property type="entry name" value="GroES-like_sf"/>
</dbReference>
<dbReference type="AlphaFoldDB" id="A0A8B7TQZ2"/>
<keyword evidence="5" id="KW-0520">NAD</keyword>
<accession>A0A8B7TQZ2</accession>
<dbReference type="GO" id="GO:0004745">
    <property type="term" value="F:all-trans-retinol dehydrogenase (NAD+) activity"/>
    <property type="evidence" value="ECO:0007669"/>
    <property type="project" value="TreeGrafter"/>
</dbReference>
<evidence type="ECO:0000256" key="2">
    <source>
        <dbReference type="ARBA" id="ARBA00022723"/>
    </source>
</evidence>
<dbReference type="Gene3D" id="3.40.50.720">
    <property type="entry name" value="NAD(P)-binding Rossmann-like Domain"/>
    <property type="match status" value="1"/>
</dbReference>
<sequence>GFGQDIVPSYSCYVGLYGNECCSSLSDSFGELIYGCLSLGFLSRVGHLEQVGSQKWSSEQFELSALVCGHDACGVSVIIGVPPDSQSLSMDPMALLTGRIWTRALLGGFKSKDSVPQLVTDFMTKKFSLDPLITHVLAFEKINEGFDLLLSGKSIRTVLTF</sequence>
<protein>
    <recommendedName>
        <fullName evidence="1">alcohol dehydrogenase</fullName>
        <ecNumber evidence="1">1.1.1.1</ecNumber>
    </recommendedName>
</protein>
<gene>
    <name evidence="7" type="primary">LOC109675403</name>
</gene>
<dbReference type="RefSeq" id="XP_020007705.1">
    <property type="nucleotide sequence ID" value="XM_020152116.1"/>
</dbReference>
<evidence type="ECO:0000256" key="1">
    <source>
        <dbReference type="ARBA" id="ARBA00013190"/>
    </source>
</evidence>
<dbReference type="GO" id="GO:0005829">
    <property type="term" value="C:cytosol"/>
    <property type="evidence" value="ECO:0007669"/>
    <property type="project" value="TreeGrafter"/>
</dbReference>
<dbReference type="PANTHER" id="PTHR43880">
    <property type="entry name" value="ALCOHOL DEHYDROGENASE"/>
    <property type="match status" value="1"/>
</dbReference>
<dbReference type="GO" id="GO:0042573">
    <property type="term" value="P:retinoic acid metabolic process"/>
    <property type="evidence" value="ECO:0007669"/>
    <property type="project" value="TreeGrafter"/>
</dbReference>
<dbReference type="SUPFAM" id="SSF50129">
    <property type="entry name" value="GroES-like"/>
    <property type="match status" value="1"/>
</dbReference>
<dbReference type="GO" id="GO:0008270">
    <property type="term" value="F:zinc ion binding"/>
    <property type="evidence" value="ECO:0007669"/>
    <property type="project" value="TreeGrafter"/>
</dbReference>
<comment type="catalytic activity">
    <reaction evidence="6">
        <text>a secondary alcohol + NAD(+) = a ketone + NADH + H(+)</text>
        <dbReference type="Rhea" id="RHEA:10740"/>
        <dbReference type="ChEBI" id="CHEBI:15378"/>
        <dbReference type="ChEBI" id="CHEBI:17087"/>
        <dbReference type="ChEBI" id="CHEBI:35681"/>
        <dbReference type="ChEBI" id="CHEBI:57540"/>
        <dbReference type="ChEBI" id="CHEBI:57945"/>
        <dbReference type="EC" id="1.1.1.1"/>
    </reaction>
</comment>
<dbReference type="GO" id="GO:0042572">
    <property type="term" value="P:retinol metabolic process"/>
    <property type="evidence" value="ECO:0007669"/>
    <property type="project" value="TreeGrafter"/>
</dbReference>
<keyword evidence="4" id="KW-0560">Oxidoreductase</keyword>
<organism evidence="7">
    <name type="scientific">Castor canadensis</name>
    <name type="common">American beaver</name>
    <dbReference type="NCBI Taxonomy" id="51338"/>
    <lineage>
        <taxon>Eukaryota</taxon>
        <taxon>Metazoa</taxon>
        <taxon>Chordata</taxon>
        <taxon>Craniata</taxon>
        <taxon>Vertebrata</taxon>
        <taxon>Euteleostomi</taxon>
        <taxon>Mammalia</taxon>
        <taxon>Eutheria</taxon>
        <taxon>Euarchontoglires</taxon>
        <taxon>Glires</taxon>
        <taxon>Rodentia</taxon>
        <taxon>Castorimorpha</taxon>
        <taxon>Castoridae</taxon>
        <taxon>Castor</taxon>
    </lineage>
</organism>
<proteinExistence type="predicted"/>
<dbReference type="KEGG" id="ccan:109675403"/>
<evidence type="ECO:0000256" key="3">
    <source>
        <dbReference type="ARBA" id="ARBA00022833"/>
    </source>
</evidence>
<keyword evidence="2" id="KW-0479">Metal-binding</keyword>
<evidence type="ECO:0000256" key="6">
    <source>
        <dbReference type="ARBA" id="ARBA00049164"/>
    </source>
</evidence>
<evidence type="ECO:0000313" key="7">
    <source>
        <dbReference type="RefSeq" id="XP_020007705.1"/>
    </source>
</evidence>